<reference evidence="9 10" key="1">
    <citation type="submission" date="2019-06" db="EMBL/GenBank/DDBJ databases">
        <title>Martelella lutilitoris sp. nov., isolated from a tidal mudflat.</title>
        <authorList>
            <person name="Kim Y.-J."/>
        </authorList>
    </citation>
    <scope>NUCLEOTIDE SEQUENCE [LARGE SCALE GENOMIC DNA]</scope>
    <source>
        <strain evidence="9 10">GH2-6</strain>
    </source>
</reference>
<feature type="domain" description="Acyl-CoA dehydrogenase/oxidase C-terminal" evidence="7">
    <location>
        <begin position="252"/>
        <end position="384"/>
    </location>
</feature>
<evidence type="ECO:0000256" key="5">
    <source>
        <dbReference type="ARBA" id="ARBA00023002"/>
    </source>
</evidence>
<dbReference type="PANTHER" id="PTHR43884:SF20">
    <property type="entry name" value="ACYL-COA DEHYDROGENASE FADE28"/>
    <property type="match status" value="1"/>
</dbReference>
<dbReference type="Gene3D" id="2.40.110.10">
    <property type="entry name" value="Butyryl-CoA Dehydrogenase, subunit A, domain 2"/>
    <property type="match status" value="1"/>
</dbReference>
<dbReference type="InterPro" id="IPR009100">
    <property type="entry name" value="AcylCoA_DH/oxidase_NM_dom_sf"/>
</dbReference>
<evidence type="ECO:0000256" key="1">
    <source>
        <dbReference type="ARBA" id="ARBA00001974"/>
    </source>
</evidence>
<evidence type="ECO:0008006" key="11">
    <source>
        <dbReference type="Google" id="ProtNLM"/>
    </source>
</evidence>
<dbReference type="Pfam" id="PF00441">
    <property type="entry name" value="Acyl-CoA_dh_1"/>
    <property type="match status" value="1"/>
</dbReference>
<dbReference type="GO" id="GO:0003995">
    <property type="term" value="F:acyl-CoA dehydrogenase activity"/>
    <property type="evidence" value="ECO:0007669"/>
    <property type="project" value="TreeGrafter"/>
</dbReference>
<comment type="similarity">
    <text evidence="2">Belongs to the acyl-CoA dehydrogenase family.</text>
</comment>
<organism evidence="9 10">
    <name type="scientific">Martelella lutilitoris</name>
    <dbReference type="NCBI Taxonomy" id="2583532"/>
    <lineage>
        <taxon>Bacteria</taxon>
        <taxon>Pseudomonadati</taxon>
        <taxon>Pseudomonadota</taxon>
        <taxon>Alphaproteobacteria</taxon>
        <taxon>Hyphomicrobiales</taxon>
        <taxon>Aurantimonadaceae</taxon>
        <taxon>Martelella</taxon>
    </lineage>
</organism>
<dbReference type="InterPro" id="IPR036250">
    <property type="entry name" value="AcylCo_DH-like_C"/>
</dbReference>
<comment type="caution">
    <text evidence="9">The sequence shown here is derived from an EMBL/GenBank/DDBJ whole genome shotgun (WGS) entry which is preliminary data.</text>
</comment>
<accession>A0A5C4JW62</accession>
<dbReference type="SUPFAM" id="SSF47203">
    <property type="entry name" value="Acyl-CoA dehydrogenase C-terminal domain-like"/>
    <property type="match status" value="1"/>
</dbReference>
<keyword evidence="6" id="KW-0812">Transmembrane</keyword>
<dbReference type="InterPro" id="IPR009075">
    <property type="entry name" value="AcylCo_DH/oxidase_C"/>
</dbReference>
<sequence>MAAATKSSAASWPARSWDFEGKSRMIRFELPTEEALLLKDTAERFVADNYALEQRAKAISAAPGDVPRHWAEMAELGWLVACVPEEAGGLGLTPAQIVPMMEVLGAGLILEPVGAVSLGCAAMLARALSPDDVAERLAPVLAGEAIEVVVAGRDGTSIAARREGDTLVFSGASPAVIGAAAAAAFWVVAELDGSRMLVRIPAEDAAVTPCRLVDGQAAAQVSLDNVTVPAAEAIFDCDAALEFGADLALVGVLAETSGVINALHKATLDYVQMREQFGRPIGKFQVVQHKMADMFIACEEARSMVLLAAEAMESGDAAFRARLVSAARVKISDAARAVLRDAVQLHGGMGVSDELAVGHMVKRLLVLTQTGGNRAAHLKRFAEAA</sequence>
<keyword evidence="3" id="KW-0285">Flavoprotein</keyword>
<dbReference type="InterPro" id="IPR013786">
    <property type="entry name" value="AcylCoA_DH/ox_N"/>
</dbReference>
<evidence type="ECO:0000256" key="3">
    <source>
        <dbReference type="ARBA" id="ARBA00022630"/>
    </source>
</evidence>
<evidence type="ECO:0000259" key="8">
    <source>
        <dbReference type="Pfam" id="PF02771"/>
    </source>
</evidence>
<dbReference type="OrthoDB" id="9775090at2"/>
<keyword evidence="6" id="KW-0472">Membrane</keyword>
<dbReference type="Gene3D" id="1.10.540.10">
    <property type="entry name" value="Acyl-CoA dehydrogenase/oxidase, N-terminal domain"/>
    <property type="match status" value="1"/>
</dbReference>
<protein>
    <recommendedName>
        <fullName evidence="11">Acyl-CoA dehydrogenase</fullName>
    </recommendedName>
</protein>
<evidence type="ECO:0000259" key="7">
    <source>
        <dbReference type="Pfam" id="PF00441"/>
    </source>
</evidence>
<evidence type="ECO:0000256" key="4">
    <source>
        <dbReference type="ARBA" id="ARBA00022827"/>
    </source>
</evidence>
<name>A0A5C4JW62_9HYPH</name>
<dbReference type="Pfam" id="PF02771">
    <property type="entry name" value="Acyl-CoA_dh_N"/>
    <property type="match status" value="1"/>
</dbReference>
<feature type="transmembrane region" description="Helical" evidence="6">
    <location>
        <begin position="167"/>
        <end position="189"/>
    </location>
</feature>
<gene>
    <name evidence="9" type="ORF">FF124_00005</name>
</gene>
<dbReference type="PANTHER" id="PTHR43884">
    <property type="entry name" value="ACYL-COA DEHYDROGENASE"/>
    <property type="match status" value="1"/>
</dbReference>
<proteinExistence type="inferred from homology"/>
<dbReference type="SUPFAM" id="SSF56645">
    <property type="entry name" value="Acyl-CoA dehydrogenase NM domain-like"/>
    <property type="match status" value="1"/>
</dbReference>
<evidence type="ECO:0000313" key="9">
    <source>
        <dbReference type="EMBL" id="TNB49391.1"/>
    </source>
</evidence>
<evidence type="ECO:0000256" key="6">
    <source>
        <dbReference type="SAM" id="Phobius"/>
    </source>
</evidence>
<dbReference type="Gene3D" id="1.20.140.10">
    <property type="entry name" value="Butyryl-CoA Dehydrogenase, subunit A, domain 3"/>
    <property type="match status" value="1"/>
</dbReference>
<keyword evidence="6" id="KW-1133">Transmembrane helix</keyword>
<comment type="cofactor">
    <cofactor evidence="1">
        <name>FAD</name>
        <dbReference type="ChEBI" id="CHEBI:57692"/>
    </cofactor>
</comment>
<dbReference type="InterPro" id="IPR037069">
    <property type="entry name" value="AcylCoA_DH/ox_N_sf"/>
</dbReference>
<feature type="domain" description="Acyl-CoA dehydrogenase/oxidase N-terminal" evidence="8">
    <location>
        <begin position="32"/>
        <end position="144"/>
    </location>
</feature>
<dbReference type="InterPro" id="IPR046373">
    <property type="entry name" value="Acyl-CoA_Oxase/DH_mid-dom_sf"/>
</dbReference>
<dbReference type="Proteomes" id="UP000307874">
    <property type="component" value="Unassembled WGS sequence"/>
</dbReference>
<dbReference type="EMBL" id="VCLB01000001">
    <property type="protein sequence ID" value="TNB49391.1"/>
    <property type="molecule type" value="Genomic_DNA"/>
</dbReference>
<keyword evidence="5" id="KW-0560">Oxidoreductase</keyword>
<dbReference type="GO" id="GO:0050660">
    <property type="term" value="F:flavin adenine dinucleotide binding"/>
    <property type="evidence" value="ECO:0007669"/>
    <property type="project" value="InterPro"/>
</dbReference>
<evidence type="ECO:0000256" key="2">
    <source>
        <dbReference type="ARBA" id="ARBA00009347"/>
    </source>
</evidence>
<dbReference type="AlphaFoldDB" id="A0A5C4JW62"/>
<evidence type="ECO:0000313" key="10">
    <source>
        <dbReference type="Proteomes" id="UP000307874"/>
    </source>
</evidence>
<keyword evidence="4" id="KW-0274">FAD</keyword>
<keyword evidence="10" id="KW-1185">Reference proteome</keyword>